<gene>
    <name evidence="1" type="ORF">TVD_01795</name>
</gene>
<protein>
    <submittedName>
        <fullName evidence="1">Uncharacterized protein</fullName>
    </submittedName>
</protein>
<name>A0A0G3G5R6_9GAMM</name>
<evidence type="ECO:0000313" key="2">
    <source>
        <dbReference type="Proteomes" id="UP000064201"/>
    </source>
</evidence>
<keyword evidence="2" id="KW-1185">Reference proteome</keyword>
<reference evidence="1 2" key="1">
    <citation type="submission" date="2015-04" db="EMBL/GenBank/DDBJ databases">
        <title>Complete Sequence for the Genome of the Thioalkalivibrio versutus D301.</title>
        <authorList>
            <person name="Mu T."/>
            <person name="Zhou J."/>
            <person name="Xu X."/>
        </authorList>
    </citation>
    <scope>NUCLEOTIDE SEQUENCE [LARGE SCALE GENOMIC DNA]</scope>
    <source>
        <strain evidence="1 2">D301</strain>
    </source>
</reference>
<dbReference type="KEGG" id="tvr:TVD_01795"/>
<dbReference type="EMBL" id="CP011367">
    <property type="protein sequence ID" value="AKJ94181.1"/>
    <property type="molecule type" value="Genomic_DNA"/>
</dbReference>
<sequence>MASPSRARQELAQEAARIMLDDGIRDFGLAKRKAAEHLGVDARHNMPGNLEIQDAAVERSRLFASPASRAAYRGRLEAALVVMERLEHLEPRLVGPLLQGLVESQPLINLHAFAETVEEVILEMGDRGIHCETGERRYRSRQGREQRIPFLAFRGPDDTDVELTVFPLDGLRQAPPSPVDGRPMQRATRADVERMLAEAGAEEAAATAE</sequence>
<dbReference type="STRING" id="106634.TVD_01795"/>
<dbReference type="PATRIC" id="fig|106634.4.peg.365"/>
<dbReference type="AlphaFoldDB" id="A0A0G3G5R6"/>
<dbReference type="RefSeq" id="WP_047250664.1">
    <property type="nucleotide sequence ID" value="NZ_CP011367.1"/>
</dbReference>
<evidence type="ECO:0000313" key="1">
    <source>
        <dbReference type="EMBL" id="AKJ94181.1"/>
    </source>
</evidence>
<proteinExistence type="predicted"/>
<dbReference type="OrthoDB" id="5294130at2"/>
<dbReference type="Proteomes" id="UP000064201">
    <property type="component" value="Chromosome"/>
</dbReference>
<organism evidence="1 2">
    <name type="scientific">Thioalkalivibrio versutus</name>
    <dbReference type="NCBI Taxonomy" id="106634"/>
    <lineage>
        <taxon>Bacteria</taxon>
        <taxon>Pseudomonadati</taxon>
        <taxon>Pseudomonadota</taxon>
        <taxon>Gammaproteobacteria</taxon>
        <taxon>Chromatiales</taxon>
        <taxon>Ectothiorhodospiraceae</taxon>
        <taxon>Thioalkalivibrio</taxon>
    </lineage>
</organism>
<accession>A0A0G3G5R6</accession>